<dbReference type="Gene3D" id="2.60.270.60">
    <property type="match status" value="1"/>
</dbReference>
<dbReference type="EMBL" id="KV454014">
    <property type="protein sequence ID" value="ODV95342.1"/>
    <property type="molecule type" value="Genomic_DNA"/>
</dbReference>
<gene>
    <name evidence="1" type="ORF">PACTADRAFT_50076</name>
</gene>
<protein>
    <submittedName>
        <fullName evidence="1">Uncharacterized protein</fullName>
    </submittedName>
</protein>
<reference evidence="2" key="1">
    <citation type="submission" date="2016-05" db="EMBL/GenBank/DDBJ databases">
        <title>Comparative genomics of biotechnologically important yeasts.</title>
        <authorList>
            <consortium name="DOE Joint Genome Institute"/>
            <person name="Riley R."/>
            <person name="Haridas S."/>
            <person name="Wolfe K.H."/>
            <person name="Lopes M.R."/>
            <person name="Hittinger C.T."/>
            <person name="Goker M."/>
            <person name="Salamov A."/>
            <person name="Wisecaver J."/>
            <person name="Long T.M."/>
            <person name="Aerts A.L."/>
            <person name="Barry K."/>
            <person name="Choi C."/>
            <person name="Clum A."/>
            <person name="Coughlan A.Y."/>
            <person name="Deshpande S."/>
            <person name="Douglass A.P."/>
            <person name="Hanson S.J."/>
            <person name="Klenk H.-P."/>
            <person name="Labutti K."/>
            <person name="Lapidus A."/>
            <person name="Lindquist E."/>
            <person name="Lipzen A."/>
            <person name="Meier-Kolthoff J.P."/>
            <person name="Ohm R.A."/>
            <person name="Otillar R.P."/>
            <person name="Pangilinan J."/>
            <person name="Peng Y."/>
            <person name="Rokas A."/>
            <person name="Rosa C.A."/>
            <person name="Scheuner C."/>
            <person name="Sibirny A.A."/>
            <person name="Slot J.C."/>
            <person name="Stielow J.B."/>
            <person name="Sun H."/>
            <person name="Kurtzman C.P."/>
            <person name="Blackwell M."/>
            <person name="Grigoriev I.V."/>
            <person name="Jeffries T.W."/>
        </authorList>
    </citation>
    <scope>NUCLEOTIDE SEQUENCE [LARGE SCALE GENOMIC DNA]</scope>
    <source>
        <strain evidence="2">NRRL Y-2460</strain>
    </source>
</reference>
<dbReference type="Proteomes" id="UP000094236">
    <property type="component" value="Unassembled WGS sequence"/>
</dbReference>
<evidence type="ECO:0000313" key="1">
    <source>
        <dbReference type="EMBL" id="ODV95342.1"/>
    </source>
</evidence>
<keyword evidence="2" id="KW-1185">Reference proteome</keyword>
<evidence type="ECO:0000313" key="2">
    <source>
        <dbReference type="Proteomes" id="UP000094236"/>
    </source>
</evidence>
<dbReference type="OrthoDB" id="3993554at2759"/>
<organism evidence="1 2">
    <name type="scientific">Pachysolen tannophilus NRRL Y-2460</name>
    <dbReference type="NCBI Taxonomy" id="669874"/>
    <lineage>
        <taxon>Eukaryota</taxon>
        <taxon>Fungi</taxon>
        <taxon>Dikarya</taxon>
        <taxon>Ascomycota</taxon>
        <taxon>Saccharomycotina</taxon>
        <taxon>Pichiomycetes</taxon>
        <taxon>Pachysolenaceae</taxon>
        <taxon>Pachysolen</taxon>
    </lineage>
</organism>
<sequence length="238" mass="26623">MGDKESNRLVANNIIGSSGNSGAGSLNYSNDKSNIEGDISNEFKFASRLKLPISTKNSNDDTMSPSLGNDSGLFKTSSIPINVIIQDTSVVADILEKNNIDHVLEPPISILPDEIEYIFEDDKITNDEITMNSTEDDKIIIIEVDNTLSKIENIVNSSTNWKLYDLTSEEFKIGKNMEKETICNVLLKGTNNELVSSDPKRNDLVSKNDLDYINHLVELFNQRNEQLLNVNKFENAFK</sequence>
<name>A0A1E4TU92_PACTA</name>
<dbReference type="AlphaFoldDB" id="A0A1E4TU92"/>
<accession>A0A1E4TU92</accession>
<proteinExistence type="predicted"/>